<accession>A0ABV7K6R5</accession>
<name>A0ABV7K6R5_9HYPH</name>
<dbReference type="Proteomes" id="UP001595583">
    <property type="component" value="Unassembled WGS sequence"/>
</dbReference>
<gene>
    <name evidence="3" type="ORF">ACFOHJ_07285</name>
</gene>
<evidence type="ECO:0000259" key="2">
    <source>
        <dbReference type="Pfam" id="PF10006"/>
    </source>
</evidence>
<sequence>MSVPHYDLDVRPILRSGGEPFSVIMEAVGKLAPGQGLRLLATFKPVPLFHALGARGFESSAREIGGGDWEVIFAPTGAAAQPPVNSAAGQQGGGRPGTGSAWPEPVSEMDNRDLEPPEPMVRTLEGVEALAPGQTIAVLLPREPVFLFEELRSRGHVWRGGFEPEGHYRAVIRRGGGEPAS</sequence>
<dbReference type="EMBL" id="JBHRTK010000009">
    <property type="protein sequence ID" value="MFC3206010.1"/>
    <property type="molecule type" value="Genomic_DNA"/>
</dbReference>
<keyword evidence="4" id="KW-1185">Reference proteome</keyword>
<dbReference type="InterPro" id="IPR018720">
    <property type="entry name" value="DUF2249"/>
</dbReference>
<evidence type="ECO:0000256" key="1">
    <source>
        <dbReference type="SAM" id="MobiDB-lite"/>
    </source>
</evidence>
<dbReference type="RefSeq" id="WP_378219825.1">
    <property type="nucleotide sequence ID" value="NZ_JBHRTK010000009.1"/>
</dbReference>
<feature type="region of interest" description="Disordered" evidence="1">
    <location>
        <begin position="80"/>
        <end position="114"/>
    </location>
</feature>
<reference evidence="4" key="1">
    <citation type="journal article" date="2019" name="Int. J. Syst. Evol. Microbiol.">
        <title>The Global Catalogue of Microorganisms (GCM) 10K type strain sequencing project: providing services to taxonomists for standard genome sequencing and annotation.</title>
        <authorList>
            <consortium name="The Broad Institute Genomics Platform"/>
            <consortium name="The Broad Institute Genome Sequencing Center for Infectious Disease"/>
            <person name="Wu L."/>
            <person name="Ma J."/>
        </authorList>
    </citation>
    <scope>NUCLEOTIDE SEQUENCE [LARGE SCALE GENOMIC DNA]</scope>
    <source>
        <strain evidence="4">KCTC 52165</strain>
    </source>
</reference>
<dbReference type="Gene3D" id="3.30.110.40">
    <property type="entry name" value="TusA-like domain"/>
    <property type="match status" value="1"/>
</dbReference>
<comment type="caution">
    <text evidence="3">The sequence shown here is derived from an EMBL/GenBank/DDBJ whole genome shotgun (WGS) entry which is preliminary data.</text>
</comment>
<evidence type="ECO:0000313" key="4">
    <source>
        <dbReference type="Proteomes" id="UP001595583"/>
    </source>
</evidence>
<dbReference type="Pfam" id="PF10006">
    <property type="entry name" value="DUF2249"/>
    <property type="match status" value="2"/>
</dbReference>
<proteinExistence type="predicted"/>
<protein>
    <submittedName>
        <fullName evidence="3">DUF2249 domain-containing protein</fullName>
    </submittedName>
</protein>
<feature type="domain" description="DUF2249" evidence="2">
    <location>
        <begin position="8"/>
        <end position="73"/>
    </location>
</feature>
<dbReference type="InterPro" id="IPR036868">
    <property type="entry name" value="TusA-like_sf"/>
</dbReference>
<organism evidence="3 4">
    <name type="scientific">Aquamicrobium soli</name>
    <dbReference type="NCBI Taxonomy" id="1811518"/>
    <lineage>
        <taxon>Bacteria</taxon>
        <taxon>Pseudomonadati</taxon>
        <taxon>Pseudomonadota</taxon>
        <taxon>Alphaproteobacteria</taxon>
        <taxon>Hyphomicrobiales</taxon>
        <taxon>Phyllobacteriaceae</taxon>
        <taxon>Aquamicrobium</taxon>
    </lineage>
</organism>
<evidence type="ECO:0000313" key="3">
    <source>
        <dbReference type="EMBL" id="MFC3206010.1"/>
    </source>
</evidence>
<dbReference type="SUPFAM" id="SSF64307">
    <property type="entry name" value="SirA-like"/>
    <property type="match status" value="1"/>
</dbReference>
<feature type="domain" description="DUF2249" evidence="2">
    <location>
        <begin position="108"/>
        <end position="174"/>
    </location>
</feature>